<name>A0AA88GMT7_NAELO</name>
<feature type="compositionally biased region" description="Low complexity" evidence="1">
    <location>
        <begin position="101"/>
        <end position="113"/>
    </location>
</feature>
<dbReference type="GeneID" id="68098323"/>
<dbReference type="AlphaFoldDB" id="A0AA88GMT7"/>
<keyword evidence="3" id="KW-1185">Reference proteome</keyword>
<gene>
    <name evidence="2" type="ORF">C9374_005868</name>
</gene>
<evidence type="ECO:0000313" key="3">
    <source>
        <dbReference type="Proteomes" id="UP000816034"/>
    </source>
</evidence>
<protein>
    <submittedName>
        <fullName evidence="2">Uncharacterized protein</fullName>
    </submittedName>
</protein>
<comment type="caution">
    <text evidence="2">The sequence shown here is derived from an EMBL/GenBank/DDBJ whole genome shotgun (WGS) entry which is preliminary data.</text>
</comment>
<organism evidence="2 3">
    <name type="scientific">Naegleria lovaniensis</name>
    <name type="common">Amoeba</name>
    <dbReference type="NCBI Taxonomy" id="51637"/>
    <lineage>
        <taxon>Eukaryota</taxon>
        <taxon>Discoba</taxon>
        <taxon>Heterolobosea</taxon>
        <taxon>Tetramitia</taxon>
        <taxon>Eutetramitia</taxon>
        <taxon>Vahlkampfiidae</taxon>
        <taxon>Naegleria</taxon>
    </lineage>
</organism>
<evidence type="ECO:0000313" key="2">
    <source>
        <dbReference type="EMBL" id="KAG2382076.1"/>
    </source>
</evidence>
<reference evidence="2 3" key="1">
    <citation type="journal article" date="2018" name="BMC Genomics">
        <title>The genome of Naegleria lovaniensis, the basis for a comparative approach to unravel pathogenicity factors of the human pathogenic amoeba N. fowleri.</title>
        <authorList>
            <person name="Liechti N."/>
            <person name="Schurch N."/>
            <person name="Bruggmann R."/>
            <person name="Wittwer M."/>
        </authorList>
    </citation>
    <scope>NUCLEOTIDE SEQUENCE [LARGE SCALE GENOMIC DNA]</scope>
    <source>
        <strain evidence="2 3">ATCC 30569</strain>
    </source>
</reference>
<feature type="region of interest" description="Disordered" evidence="1">
    <location>
        <begin position="98"/>
        <end position="120"/>
    </location>
</feature>
<dbReference type="Proteomes" id="UP000816034">
    <property type="component" value="Unassembled WGS sequence"/>
</dbReference>
<evidence type="ECO:0000256" key="1">
    <source>
        <dbReference type="SAM" id="MobiDB-lite"/>
    </source>
</evidence>
<feature type="region of interest" description="Disordered" evidence="1">
    <location>
        <begin position="24"/>
        <end position="64"/>
    </location>
</feature>
<proteinExistence type="predicted"/>
<dbReference type="RefSeq" id="XP_044547755.1">
    <property type="nucleotide sequence ID" value="XM_044695665.1"/>
</dbReference>
<accession>A0AA88GMT7</accession>
<sequence length="277" mass="31687">MKLLNNKRRRGFYNSTAFYMRDQSSQLTSTTTTTTTTSSTSGLSNNNSISIEGTISSSSDDVTSSSSMLLKKRKIKYGISRVRTKLLRNRLYWESQEEEYQQQQHNTQHNPTPSSSRNQPTAHMCSNNFTAHQSLPNCSFTTTNNHTCSHLTPSSSSSSLQDQLHQVLLQVLSQMTLEQFQDQLALAVSRLFESLLRAKEILEQRQAIQMSEEEKQRFTREVLSSSEFQSKISSIQSIFHFESILKEDKELFIMVSNVIPQQRSVYVASFMKNQPDQ</sequence>
<dbReference type="EMBL" id="PYSW02000025">
    <property type="protein sequence ID" value="KAG2382076.1"/>
    <property type="molecule type" value="Genomic_DNA"/>
</dbReference>